<feature type="transmembrane region" description="Helical" evidence="2">
    <location>
        <begin position="29"/>
        <end position="47"/>
    </location>
</feature>
<dbReference type="InterPro" id="IPR021552">
    <property type="entry name" value="ArsP_2"/>
</dbReference>
<gene>
    <name evidence="3" type="ORF">ACFSAU_09075</name>
</gene>
<evidence type="ECO:0000256" key="1">
    <source>
        <dbReference type="SAM" id="MobiDB-lite"/>
    </source>
</evidence>
<name>A0ABD6BRC1_9EURY</name>
<organism evidence="3 4">
    <name type="scientific">Halolamina litorea</name>
    <dbReference type="NCBI Taxonomy" id="1515593"/>
    <lineage>
        <taxon>Archaea</taxon>
        <taxon>Methanobacteriati</taxon>
        <taxon>Methanobacteriota</taxon>
        <taxon>Stenosarchaea group</taxon>
        <taxon>Halobacteria</taxon>
        <taxon>Halobacteriales</taxon>
        <taxon>Haloferacaceae</taxon>
    </lineage>
</organism>
<dbReference type="RefSeq" id="WP_267647396.1">
    <property type="nucleotide sequence ID" value="NZ_JANHGR010000002.1"/>
</dbReference>
<feature type="transmembrane region" description="Helical" evidence="2">
    <location>
        <begin position="399"/>
        <end position="422"/>
    </location>
</feature>
<feature type="transmembrane region" description="Helical" evidence="2">
    <location>
        <begin position="68"/>
        <end position="90"/>
    </location>
</feature>
<feature type="transmembrane region" description="Helical" evidence="2">
    <location>
        <begin position="344"/>
        <end position="367"/>
    </location>
</feature>
<feature type="transmembrane region" description="Helical" evidence="2">
    <location>
        <begin position="217"/>
        <end position="234"/>
    </location>
</feature>
<keyword evidence="2" id="KW-0812">Transmembrane</keyword>
<dbReference type="NCBIfam" id="NF037962">
    <property type="entry name" value="arsenic_eff"/>
    <property type="match status" value="1"/>
</dbReference>
<sequence length="433" mass="45755">MIPLQLPAGTFGPVVQEALNILIGSWREGFVQVSGFVGATILLFSLVQYRFDGKLTQLLEEHERAQPLVGGLLGLTPGCGGAIIAMPLYIRGTVSFGTVVAALGATAGDSAFIILALAPEAAVYAYGLAFVASVAFGYSIDLWGLGVGRVDSAVARLSRPMTDGGFSTTSVAKGGPSVPEYESPDGHDHSHDHGGSRLPSYLPESALMERVSHGIHVLWWVMLTGALIAGIMYLSQGASIGLDEAEPIWEVALTYDGLFTVAGLLGTTLSFYLYFVGRHYIGDGDAGRVRDGFASLYKTFQHTAMETSMVTVWVIAGYLVYEYGMAIFALDIQALAQSAGVMTPVLGALFGLIPGCAAHIVFAQLYAVEQAFPFSALAANAISQDGDALFPLMAIDLKAAIVASIYTTIPAILVGVGLHYFWPYTQYGFGVLG</sequence>
<feature type="transmembrane region" description="Helical" evidence="2">
    <location>
        <begin position="255"/>
        <end position="275"/>
    </location>
</feature>
<dbReference type="EMBL" id="JBHUCZ010000007">
    <property type="protein sequence ID" value="MFD1567644.1"/>
    <property type="molecule type" value="Genomic_DNA"/>
</dbReference>
<evidence type="ECO:0000256" key="2">
    <source>
        <dbReference type="SAM" id="Phobius"/>
    </source>
</evidence>
<keyword evidence="4" id="KW-1185">Reference proteome</keyword>
<keyword evidence="2" id="KW-0472">Membrane</keyword>
<dbReference type="Proteomes" id="UP001597139">
    <property type="component" value="Unassembled WGS sequence"/>
</dbReference>
<proteinExistence type="predicted"/>
<dbReference type="Pfam" id="PF11449">
    <property type="entry name" value="ArsP_2"/>
    <property type="match status" value="1"/>
</dbReference>
<evidence type="ECO:0000313" key="3">
    <source>
        <dbReference type="EMBL" id="MFD1567644.1"/>
    </source>
</evidence>
<feature type="compositionally biased region" description="Basic and acidic residues" evidence="1">
    <location>
        <begin position="184"/>
        <end position="195"/>
    </location>
</feature>
<feature type="transmembrane region" description="Helical" evidence="2">
    <location>
        <begin position="310"/>
        <end position="332"/>
    </location>
</feature>
<comment type="caution">
    <text evidence="3">The sequence shown here is derived from an EMBL/GenBank/DDBJ whole genome shotgun (WGS) entry which is preliminary data.</text>
</comment>
<feature type="region of interest" description="Disordered" evidence="1">
    <location>
        <begin position="166"/>
        <end position="196"/>
    </location>
</feature>
<accession>A0ABD6BRC1</accession>
<reference evidence="3 4" key="1">
    <citation type="journal article" date="2019" name="Int. J. Syst. Evol. Microbiol.">
        <title>The Global Catalogue of Microorganisms (GCM) 10K type strain sequencing project: providing services to taxonomists for standard genome sequencing and annotation.</title>
        <authorList>
            <consortium name="The Broad Institute Genomics Platform"/>
            <consortium name="The Broad Institute Genome Sequencing Center for Infectious Disease"/>
            <person name="Wu L."/>
            <person name="Ma J."/>
        </authorList>
    </citation>
    <scope>NUCLEOTIDE SEQUENCE [LARGE SCALE GENOMIC DNA]</scope>
    <source>
        <strain evidence="3 4">CGMCC 1.12859</strain>
    </source>
</reference>
<protein>
    <submittedName>
        <fullName evidence="3">Manganese transporter</fullName>
    </submittedName>
</protein>
<dbReference type="AlphaFoldDB" id="A0ABD6BRC1"/>
<evidence type="ECO:0000313" key="4">
    <source>
        <dbReference type="Proteomes" id="UP001597139"/>
    </source>
</evidence>
<keyword evidence="2" id="KW-1133">Transmembrane helix</keyword>